<evidence type="ECO:0000256" key="4">
    <source>
        <dbReference type="ARBA" id="ARBA00022833"/>
    </source>
</evidence>
<dbReference type="PROSITE" id="PS01249">
    <property type="entry name" value="HYPA"/>
    <property type="match status" value="1"/>
</dbReference>
<feature type="binding site" evidence="5">
    <location>
        <position position="86"/>
    </location>
    <ligand>
        <name>Zn(2+)</name>
        <dbReference type="ChEBI" id="CHEBI:29105"/>
    </ligand>
</feature>
<dbReference type="NCBIfam" id="TIGR00100">
    <property type="entry name" value="hypA"/>
    <property type="match status" value="1"/>
</dbReference>
<feature type="binding site" evidence="5">
    <location>
        <position position="70"/>
    </location>
    <ligand>
        <name>Zn(2+)</name>
        <dbReference type="ChEBI" id="CHEBI:29105"/>
    </ligand>
</feature>
<dbReference type="HAMAP" id="MF_00213">
    <property type="entry name" value="HypA_HybF"/>
    <property type="match status" value="1"/>
</dbReference>
<organism evidence="6 7">
    <name type="scientific">Paraburkholderia dipogonis</name>
    <dbReference type="NCBI Taxonomy" id="1211383"/>
    <lineage>
        <taxon>Bacteria</taxon>
        <taxon>Pseudomonadati</taxon>
        <taxon>Pseudomonadota</taxon>
        <taxon>Betaproteobacteria</taxon>
        <taxon>Burkholderiales</taxon>
        <taxon>Burkholderiaceae</taxon>
        <taxon>Paraburkholderia</taxon>
    </lineage>
</organism>
<dbReference type="Proteomes" id="UP001629230">
    <property type="component" value="Unassembled WGS sequence"/>
</dbReference>
<evidence type="ECO:0000256" key="2">
    <source>
        <dbReference type="ARBA" id="ARBA00022596"/>
    </source>
</evidence>
<keyword evidence="2 5" id="KW-0533">Nickel</keyword>
<dbReference type="PANTHER" id="PTHR34535">
    <property type="entry name" value="HYDROGENASE MATURATION FACTOR HYPA"/>
    <property type="match status" value="1"/>
</dbReference>
<dbReference type="InterPro" id="IPR000688">
    <property type="entry name" value="HypA/HybF"/>
</dbReference>
<evidence type="ECO:0000256" key="1">
    <source>
        <dbReference type="ARBA" id="ARBA00010748"/>
    </source>
</evidence>
<sequence length="109" mass="11631">MHELSIANSVVEICAEQAHGARVRRVTLEIGQLSAVMPEAIRFCFDVCAKDTAVEGATLEIVVIPGEARCLTCGATLAVDLPFGQCACGSENLELVSGQQLKIRQMEVV</sequence>
<dbReference type="Gene3D" id="3.30.2320.80">
    <property type="match status" value="1"/>
</dbReference>
<dbReference type="RefSeq" id="WP_408176555.1">
    <property type="nucleotide sequence ID" value="NZ_JAQQEZ010000005.1"/>
</dbReference>
<keyword evidence="4 5" id="KW-0862">Zinc</keyword>
<dbReference type="PANTHER" id="PTHR34535:SF3">
    <property type="entry name" value="HYDROGENASE MATURATION FACTOR HYPA"/>
    <property type="match status" value="1"/>
</dbReference>
<proteinExistence type="inferred from homology"/>
<name>A0ABW9AMD8_9BURK</name>
<feature type="binding site" evidence="5">
    <location>
        <position position="2"/>
    </location>
    <ligand>
        <name>Ni(2+)</name>
        <dbReference type="ChEBI" id="CHEBI:49786"/>
    </ligand>
</feature>
<comment type="caution">
    <text evidence="6">The sequence shown here is derived from an EMBL/GenBank/DDBJ whole genome shotgun (WGS) entry which is preliminary data.</text>
</comment>
<reference evidence="6 7" key="1">
    <citation type="journal article" date="2024" name="Chem. Sci.">
        <title>Discovery of megapolipeptins by genome mining of a Burkholderiales bacteria collection.</title>
        <authorList>
            <person name="Paulo B.S."/>
            <person name="Recchia M.J.J."/>
            <person name="Lee S."/>
            <person name="Fergusson C.H."/>
            <person name="Romanowski S.B."/>
            <person name="Hernandez A."/>
            <person name="Krull N."/>
            <person name="Liu D.Y."/>
            <person name="Cavanagh H."/>
            <person name="Bos A."/>
            <person name="Gray C.A."/>
            <person name="Murphy B.T."/>
            <person name="Linington R.G."/>
            <person name="Eustaquio A.S."/>
        </authorList>
    </citation>
    <scope>NUCLEOTIDE SEQUENCE [LARGE SCALE GENOMIC DNA]</scope>
    <source>
        <strain evidence="6 7">RL17-350-BIC-A</strain>
    </source>
</reference>
<dbReference type="PIRSF" id="PIRSF004761">
    <property type="entry name" value="Hydrgn_mat_HypA"/>
    <property type="match status" value="1"/>
</dbReference>
<dbReference type="InterPro" id="IPR020538">
    <property type="entry name" value="Hydgase_Ni_incorp_HypA/HybF_CS"/>
</dbReference>
<evidence type="ECO:0000313" key="6">
    <source>
        <dbReference type="EMBL" id="MFM0001103.1"/>
    </source>
</evidence>
<dbReference type="EMBL" id="JAQQEZ010000005">
    <property type="protein sequence ID" value="MFM0001103.1"/>
    <property type="molecule type" value="Genomic_DNA"/>
</dbReference>
<evidence type="ECO:0000256" key="5">
    <source>
        <dbReference type="HAMAP-Rule" id="MF_00213"/>
    </source>
</evidence>
<feature type="binding site" evidence="5">
    <location>
        <position position="73"/>
    </location>
    <ligand>
        <name>Zn(2+)</name>
        <dbReference type="ChEBI" id="CHEBI:29105"/>
    </ligand>
</feature>
<keyword evidence="3 5" id="KW-0479">Metal-binding</keyword>
<comment type="similarity">
    <text evidence="1 5">Belongs to the HypA/HybF family.</text>
</comment>
<accession>A0ABW9AMD8</accession>
<gene>
    <name evidence="5 6" type="primary">hypA</name>
    <name evidence="6" type="ORF">PQR57_08755</name>
</gene>
<feature type="binding site" evidence="5">
    <location>
        <position position="88"/>
    </location>
    <ligand>
        <name>Zn(2+)</name>
        <dbReference type="ChEBI" id="CHEBI:29105"/>
    </ligand>
</feature>
<evidence type="ECO:0000313" key="7">
    <source>
        <dbReference type="Proteomes" id="UP001629230"/>
    </source>
</evidence>
<comment type="function">
    <text evidence="5">Involved in the maturation of [NiFe] hydrogenases. Required for nickel insertion into the metal center of the hydrogenase.</text>
</comment>
<evidence type="ECO:0000256" key="3">
    <source>
        <dbReference type="ARBA" id="ARBA00022723"/>
    </source>
</evidence>
<dbReference type="Pfam" id="PF01155">
    <property type="entry name" value="HypA"/>
    <property type="match status" value="1"/>
</dbReference>
<keyword evidence="7" id="KW-1185">Reference proteome</keyword>
<protein>
    <recommendedName>
        <fullName evidence="5">Hydrogenase maturation factor HypA</fullName>
    </recommendedName>
</protein>